<keyword evidence="2" id="KW-1185">Reference proteome</keyword>
<organism evidence="1 2">
    <name type="scientific">Laccaria amethystina LaAM-08-1</name>
    <dbReference type="NCBI Taxonomy" id="1095629"/>
    <lineage>
        <taxon>Eukaryota</taxon>
        <taxon>Fungi</taxon>
        <taxon>Dikarya</taxon>
        <taxon>Basidiomycota</taxon>
        <taxon>Agaricomycotina</taxon>
        <taxon>Agaricomycetes</taxon>
        <taxon>Agaricomycetidae</taxon>
        <taxon>Agaricales</taxon>
        <taxon>Agaricineae</taxon>
        <taxon>Hydnangiaceae</taxon>
        <taxon>Laccaria</taxon>
    </lineage>
</organism>
<sequence length="546" mass="61383">MSATFQKLVTNIDLLRQLSEARFDDDLAAFDAFPHLSEIAVARKDLVEKVAAGRHKGDSWYDTSQLADQDRLLKAVSDIRLFLQEAKAAAVSSDVNRMYLDKESFYQHARFVLVGNDLWTPRAVPQREELERLYQTFQNAKATEGVAIGRWRDTSHTGTAAALGLLTEYTPGGVLDTEVWGQSYNDAFLLGTIKAARSVKLVTPLTTHLRKEIEASSGAIKECDVRNDTAKFDGHSISYTMVNSTVQETRVLKTFGFYASPHVARGIEFLPLDSKLYQEAREKCSMLDLLLLARQTKLMQALDNIMGRTNLQAQIVDFITPAIPDCKVYIELHKRYIAGLQKDGVPESDPTSLLIRRVDLRIHQASENLRRSEQLSETLLLRTAQDVSNSVRFGAAKLLAERYPTSSNTATDDTVLAHLMLDKLVAQAVWNGGLSKFRLNTYKAIESYVKNELDRAIDDPSLRRVRDEAAGKRDDFFRAIQTGVFRGQTLTGPKFEVDEASSLFSTYLQRLGFRIAQAHSEDLAEELADTFVTEFLNQHQYIPVEC</sequence>
<proteinExistence type="predicted"/>
<dbReference type="OrthoDB" id="10301631at2759"/>
<reference evidence="2" key="2">
    <citation type="submission" date="2015-01" db="EMBL/GenBank/DDBJ databases">
        <title>Evolutionary Origins and Diversification of the Mycorrhizal Mutualists.</title>
        <authorList>
            <consortium name="DOE Joint Genome Institute"/>
            <consortium name="Mycorrhizal Genomics Consortium"/>
            <person name="Kohler A."/>
            <person name="Kuo A."/>
            <person name="Nagy L.G."/>
            <person name="Floudas D."/>
            <person name="Copeland A."/>
            <person name="Barry K.W."/>
            <person name="Cichocki N."/>
            <person name="Veneault-Fourrey C."/>
            <person name="LaButti K."/>
            <person name="Lindquist E.A."/>
            <person name="Lipzen A."/>
            <person name="Lundell T."/>
            <person name="Morin E."/>
            <person name="Murat C."/>
            <person name="Riley R."/>
            <person name="Ohm R."/>
            <person name="Sun H."/>
            <person name="Tunlid A."/>
            <person name="Henrissat B."/>
            <person name="Grigoriev I.V."/>
            <person name="Hibbett D.S."/>
            <person name="Martin F."/>
        </authorList>
    </citation>
    <scope>NUCLEOTIDE SEQUENCE [LARGE SCALE GENOMIC DNA]</scope>
    <source>
        <strain evidence="2">LaAM-08-1</strain>
    </source>
</reference>
<evidence type="ECO:0000313" key="1">
    <source>
        <dbReference type="EMBL" id="KIK02758.1"/>
    </source>
</evidence>
<dbReference type="AlphaFoldDB" id="A0A0C9Y3R1"/>
<evidence type="ECO:0000313" key="2">
    <source>
        <dbReference type="Proteomes" id="UP000054477"/>
    </source>
</evidence>
<gene>
    <name evidence="1" type="ORF">K443DRAFT_131730</name>
</gene>
<dbReference type="EMBL" id="KN838588">
    <property type="protein sequence ID" value="KIK02758.1"/>
    <property type="molecule type" value="Genomic_DNA"/>
</dbReference>
<dbReference type="Proteomes" id="UP000054477">
    <property type="component" value="Unassembled WGS sequence"/>
</dbReference>
<accession>A0A0C9Y3R1</accession>
<dbReference type="HOGENOM" id="CLU_498800_0_0_1"/>
<reference evidence="1 2" key="1">
    <citation type="submission" date="2014-04" db="EMBL/GenBank/DDBJ databases">
        <authorList>
            <consortium name="DOE Joint Genome Institute"/>
            <person name="Kuo A."/>
            <person name="Kohler A."/>
            <person name="Nagy L.G."/>
            <person name="Floudas D."/>
            <person name="Copeland A."/>
            <person name="Barry K.W."/>
            <person name="Cichocki N."/>
            <person name="Veneault-Fourrey C."/>
            <person name="LaButti K."/>
            <person name="Lindquist E.A."/>
            <person name="Lipzen A."/>
            <person name="Lundell T."/>
            <person name="Morin E."/>
            <person name="Murat C."/>
            <person name="Sun H."/>
            <person name="Tunlid A."/>
            <person name="Henrissat B."/>
            <person name="Grigoriev I.V."/>
            <person name="Hibbett D.S."/>
            <person name="Martin F."/>
            <person name="Nordberg H.P."/>
            <person name="Cantor M.N."/>
            <person name="Hua S.X."/>
        </authorList>
    </citation>
    <scope>NUCLEOTIDE SEQUENCE [LARGE SCALE GENOMIC DNA]</scope>
    <source>
        <strain evidence="1 2">LaAM-08-1</strain>
    </source>
</reference>
<name>A0A0C9Y3R1_9AGAR</name>
<protein>
    <submittedName>
        <fullName evidence="1">Uncharacterized protein</fullName>
    </submittedName>
</protein>